<keyword evidence="12 14" id="KW-0472">Membrane</keyword>
<keyword evidence="10 14" id="KW-1133">Transmembrane helix</keyword>
<dbReference type="Pfam" id="PF00556">
    <property type="entry name" value="LHC"/>
    <property type="match status" value="1"/>
</dbReference>
<evidence type="ECO:0000256" key="10">
    <source>
        <dbReference type="ARBA" id="ARBA00022989"/>
    </source>
</evidence>
<evidence type="ECO:0000256" key="13">
    <source>
        <dbReference type="ARBA" id="ARBA00023243"/>
    </source>
</evidence>
<keyword evidence="9" id="KW-0076">Bacteriochlorophyll</keyword>
<evidence type="ECO:0000256" key="14">
    <source>
        <dbReference type="SAM" id="Phobius"/>
    </source>
</evidence>
<dbReference type="RefSeq" id="WP_015281820.1">
    <property type="nucleotide sequence ID" value="NC_019940.1"/>
</dbReference>
<dbReference type="eggNOG" id="ENOG5033BSN">
    <property type="taxonomic scope" value="Bacteria"/>
</dbReference>
<dbReference type="EMBL" id="CP003051">
    <property type="protein sequence ID" value="AGA91690.1"/>
    <property type="molecule type" value="Genomic_DNA"/>
</dbReference>
<dbReference type="GO" id="GO:0042314">
    <property type="term" value="F:bacteriochlorophyll binding"/>
    <property type="evidence" value="ECO:0007669"/>
    <property type="project" value="UniProtKB-KW"/>
</dbReference>
<evidence type="ECO:0000256" key="9">
    <source>
        <dbReference type="ARBA" id="ARBA00022956"/>
    </source>
</evidence>
<dbReference type="PRINTS" id="PR00673">
    <property type="entry name" value="LIGHTHARVSTA"/>
</dbReference>
<evidence type="ECO:0000256" key="4">
    <source>
        <dbReference type="ARBA" id="ARBA00022494"/>
    </source>
</evidence>
<proteinExistence type="predicted"/>
<keyword evidence="6 14" id="KW-0812">Transmembrane</keyword>
<evidence type="ECO:0000256" key="5">
    <source>
        <dbReference type="ARBA" id="ARBA00022549"/>
    </source>
</evidence>
<dbReference type="GO" id="GO:0005886">
    <property type="term" value="C:plasma membrane"/>
    <property type="evidence" value="ECO:0007669"/>
    <property type="project" value="UniProtKB-SubCell"/>
</dbReference>
<evidence type="ECO:0000256" key="1">
    <source>
        <dbReference type="ARBA" id="ARBA00002455"/>
    </source>
</evidence>
<dbReference type="Gene3D" id="4.10.220.20">
    <property type="entry name" value="Light-harvesting complex"/>
    <property type="match status" value="1"/>
</dbReference>
<protein>
    <submittedName>
        <fullName evidence="16">Antenna complex alpha/beta subunit</fullName>
    </submittedName>
</protein>
<keyword evidence="11" id="KW-0157">Chromophore</keyword>
<dbReference type="GO" id="GO:0019684">
    <property type="term" value="P:photosynthesis, light reaction"/>
    <property type="evidence" value="ECO:0007669"/>
    <property type="project" value="InterPro"/>
</dbReference>
<dbReference type="InterPro" id="IPR018332">
    <property type="entry name" value="Antenna_alpha"/>
</dbReference>
<comment type="function">
    <text evidence="1">Antenna complexes are light-harvesting systems, which transfer the excitation energy to the reaction centers.</text>
</comment>
<feature type="domain" description="Antenna complex alpha/beta subunit" evidence="15">
    <location>
        <begin position="14"/>
        <end position="54"/>
    </location>
</feature>
<keyword evidence="7" id="KW-0479">Metal-binding</keyword>
<dbReference type="GO" id="GO:0046872">
    <property type="term" value="F:metal ion binding"/>
    <property type="evidence" value="ECO:0007669"/>
    <property type="project" value="UniProtKB-KW"/>
</dbReference>
<dbReference type="KEGG" id="tmb:Thimo_2999"/>
<dbReference type="AlphaFoldDB" id="L0H212"/>
<evidence type="ECO:0000256" key="12">
    <source>
        <dbReference type="ARBA" id="ARBA00023136"/>
    </source>
</evidence>
<gene>
    <name evidence="16" type="ORF">Thimo_2999</name>
</gene>
<keyword evidence="3" id="KW-1003">Cell membrane</keyword>
<evidence type="ECO:0000313" key="16">
    <source>
        <dbReference type="EMBL" id="AGA91690.1"/>
    </source>
</evidence>
<evidence type="ECO:0000256" key="7">
    <source>
        <dbReference type="ARBA" id="ARBA00022723"/>
    </source>
</evidence>
<evidence type="ECO:0000256" key="2">
    <source>
        <dbReference type="ARBA" id="ARBA00004236"/>
    </source>
</evidence>
<keyword evidence="8" id="KW-0460">Magnesium</keyword>
<keyword evidence="13" id="KW-0437">Light-harvesting polypeptide</keyword>
<evidence type="ECO:0000313" key="17">
    <source>
        <dbReference type="Proteomes" id="UP000010816"/>
    </source>
</evidence>
<evidence type="ECO:0000256" key="3">
    <source>
        <dbReference type="ARBA" id="ARBA00022475"/>
    </source>
</evidence>
<dbReference type="NCBIfam" id="NF040861">
    <property type="entry name" value="pufA_517_ASD"/>
    <property type="match status" value="1"/>
</dbReference>
<comment type="subcellular location">
    <subcellularLocation>
        <location evidence="2">Cell membrane</location>
    </subcellularLocation>
</comment>
<organism evidence="16 17">
    <name type="scientific">Thioflavicoccus mobilis 8321</name>
    <dbReference type="NCBI Taxonomy" id="765912"/>
    <lineage>
        <taxon>Bacteria</taxon>
        <taxon>Pseudomonadati</taxon>
        <taxon>Pseudomonadota</taxon>
        <taxon>Gammaproteobacteria</taxon>
        <taxon>Chromatiales</taxon>
        <taxon>Chromatiaceae</taxon>
        <taxon>Thioflavicoccus</taxon>
    </lineage>
</organism>
<dbReference type="GO" id="GO:0030077">
    <property type="term" value="C:plasma membrane light-harvesting complex"/>
    <property type="evidence" value="ECO:0007669"/>
    <property type="project" value="InterPro"/>
</dbReference>
<name>L0H212_9GAMM</name>
<dbReference type="HOGENOM" id="CLU_205201_0_0_6"/>
<keyword evidence="17" id="KW-1185">Reference proteome</keyword>
<feature type="transmembrane region" description="Helical" evidence="14">
    <location>
        <begin position="27"/>
        <end position="46"/>
    </location>
</feature>
<evidence type="ECO:0000256" key="11">
    <source>
        <dbReference type="ARBA" id="ARBA00022991"/>
    </source>
</evidence>
<dbReference type="InterPro" id="IPR000066">
    <property type="entry name" value="Antenna_a/b"/>
</dbReference>
<dbReference type="STRING" id="765912.Thimo_2999"/>
<accession>L0H212</accession>
<evidence type="ECO:0000256" key="8">
    <source>
        <dbReference type="ARBA" id="ARBA00022842"/>
    </source>
</evidence>
<evidence type="ECO:0000256" key="6">
    <source>
        <dbReference type="ARBA" id="ARBA00022692"/>
    </source>
</evidence>
<dbReference type="SUPFAM" id="SSF56918">
    <property type="entry name" value="Light-harvesting complex subunits"/>
    <property type="match status" value="1"/>
</dbReference>
<reference evidence="16 17" key="1">
    <citation type="submission" date="2011-09" db="EMBL/GenBank/DDBJ databases">
        <title>Complete sequence of chromosome of Thioflavicoccus mobilis 8321.</title>
        <authorList>
            <consortium name="US DOE Joint Genome Institute"/>
            <person name="Lucas S."/>
            <person name="Han J."/>
            <person name="Lapidus A."/>
            <person name="Cheng J.-F."/>
            <person name="Goodwin L."/>
            <person name="Pitluck S."/>
            <person name="Peters L."/>
            <person name="Ovchinnikova G."/>
            <person name="Lu M."/>
            <person name="Detter J.C."/>
            <person name="Han C."/>
            <person name="Tapia R."/>
            <person name="Land M."/>
            <person name="Hauser L."/>
            <person name="Kyrpides N."/>
            <person name="Ivanova N."/>
            <person name="Pagani I."/>
            <person name="Vogl K."/>
            <person name="Liu Z."/>
            <person name="Imhoff J."/>
            <person name="Thiel V."/>
            <person name="Frigaard N.-U."/>
            <person name="Bryant D."/>
            <person name="Woyke T."/>
        </authorList>
    </citation>
    <scope>NUCLEOTIDE SEQUENCE [LARGE SCALE GENOMIC DNA]</scope>
    <source>
        <strain evidence="16 17">8321</strain>
    </source>
</reference>
<dbReference type="Proteomes" id="UP000010816">
    <property type="component" value="Chromosome"/>
</dbReference>
<sequence length="77" mass="8821">MNTMMTKTGPQAGMWQIWKILDPARTLWALTWFLIVLGLLIHVLLLKSDDLNWHTDGRPIPFKDAAAYKRAQAGLPY</sequence>
<evidence type="ECO:0000259" key="15">
    <source>
        <dbReference type="Pfam" id="PF00556"/>
    </source>
</evidence>
<keyword evidence="4" id="KW-0148">Chlorophyll</keyword>
<dbReference type="InterPro" id="IPR035889">
    <property type="entry name" value="Light-harvesting_complex"/>
</dbReference>
<keyword evidence="5" id="KW-0042">Antenna complex</keyword>